<reference evidence="2 3" key="1">
    <citation type="journal article" date="2018" name="Elife">
        <title>Firefly genomes illuminate parallel origins of bioluminescence in beetles.</title>
        <authorList>
            <person name="Fallon T.R."/>
            <person name="Lower S.E."/>
            <person name="Chang C.H."/>
            <person name="Bessho-Uehara M."/>
            <person name="Martin G.J."/>
            <person name="Bewick A.J."/>
            <person name="Behringer M."/>
            <person name="Debat H.J."/>
            <person name="Wong I."/>
            <person name="Day J.C."/>
            <person name="Suvorov A."/>
            <person name="Silva C.J."/>
            <person name="Stanger-Hall K.F."/>
            <person name="Hall D.W."/>
            <person name="Schmitz R.J."/>
            <person name="Nelson D.R."/>
            <person name="Lewis S.M."/>
            <person name="Shigenobu S."/>
            <person name="Bybee S.M."/>
            <person name="Larracuente A.M."/>
            <person name="Oba Y."/>
            <person name="Weng J.K."/>
        </authorList>
    </citation>
    <scope>NUCLEOTIDE SEQUENCE [LARGE SCALE GENOMIC DNA]</scope>
    <source>
        <strain evidence="2">1611_PpyrPB1</strain>
        <tissue evidence="2">Whole body</tissue>
    </source>
</reference>
<feature type="signal peptide" evidence="1">
    <location>
        <begin position="1"/>
        <end position="19"/>
    </location>
</feature>
<organism evidence="2 3">
    <name type="scientific">Photinus pyralis</name>
    <name type="common">Common eastern firefly</name>
    <name type="synonym">Lampyris pyralis</name>
    <dbReference type="NCBI Taxonomy" id="7054"/>
    <lineage>
        <taxon>Eukaryota</taxon>
        <taxon>Metazoa</taxon>
        <taxon>Ecdysozoa</taxon>
        <taxon>Arthropoda</taxon>
        <taxon>Hexapoda</taxon>
        <taxon>Insecta</taxon>
        <taxon>Pterygota</taxon>
        <taxon>Neoptera</taxon>
        <taxon>Endopterygota</taxon>
        <taxon>Coleoptera</taxon>
        <taxon>Polyphaga</taxon>
        <taxon>Elateriformia</taxon>
        <taxon>Elateroidea</taxon>
        <taxon>Lampyridae</taxon>
        <taxon>Lampyrinae</taxon>
        <taxon>Photinus</taxon>
    </lineage>
</organism>
<dbReference type="AlphaFoldDB" id="A0A5N4AFV9"/>
<gene>
    <name evidence="2" type="ORF">PPYR_10254</name>
</gene>
<sequence length="160" mass="18010">MKSIIYITIIVAFATIIHAETQDQLKAEDVKRLLAQDEIRAALEEAYKDKGHLLYPPSINLDGKLAQSTFKKSDIYGDGLWDMEVHGSVYSINRKFTDDEVRAVFKYVDTDENKLVSVSEAVAAGFDEPALKDFLSKYDANKDGQFSVEETIKVAQNEKL</sequence>
<dbReference type="InParanoid" id="A0A5N4AFV9"/>
<evidence type="ECO:0000313" key="3">
    <source>
        <dbReference type="Proteomes" id="UP000327044"/>
    </source>
</evidence>
<accession>A0A5N4AFV9</accession>
<evidence type="ECO:0008006" key="4">
    <source>
        <dbReference type="Google" id="ProtNLM"/>
    </source>
</evidence>
<protein>
    <recommendedName>
        <fullName evidence="4">EF-hand domain-containing protein</fullName>
    </recommendedName>
</protein>
<dbReference type="EMBL" id="VVIM01000007">
    <property type="protein sequence ID" value="KAB0796193.1"/>
    <property type="molecule type" value="Genomic_DNA"/>
</dbReference>
<dbReference type="Gene3D" id="1.10.238.10">
    <property type="entry name" value="EF-hand"/>
    <property type="match status" value="1"/>
</dbReference>
<proteinExistence type="predicted"/>
<keyword evidence="3" id="KW-1185">Reference proteome</keyword>
<dbReference type="OrthoDB" id="120976at2759"/>
<dbReference type="Proteomes" id="UP000327044">
    <property type="component" value="Unassembled WGS sequence"/>
</dbReference>
<comment type="caution">
    <text evidence="2">The sequence shown here is derived from an EMBL/GenBank/DDBJ whole genome shotgun (WGS) entry which is preliminary data.</text>
</comment>
<evidence type="ECO:0000313" key="2">
    <source>
        <dbReference type="EMBL" id="KAB0796193.1"/>
    </source>
</evidence>
<keyword evidence="1" id="KW-0732">Signal</keyword>
<dbReference type="InterPro" id="IPR011992">
    <property type="entry name" value="EF-hand-dom_pair"/>
</dbReference>
<dbReference type="SUPFAM" id="SSF47473">
    <property type="entry name" value="EF-hand"/>
    <property type="match status" value="1"/>
</dbReference>
<name>A0A5N4AFV9_PHOPY</name>
<feature type="chain" id="PRO_5024295661" description="EF-hand domain-containing protein" evidence="1">
    <location>
        <begin position="20"/>
        <end position="160"/>
    </location>
</feature>
<evidence type="ECO:0000256" key="1">
    <source>
        <dbReference type="SAM" id="SignalP"/>
    </source>
</evidence>